<dbReference type="InterPro" id="IPR036388">
    <property type="entry name" value="WH-like_DNA-bd_sf"/>
</dbReference>
<comment type="caution">
    <text evidence="3">The sequence shown here is derived from an EMBL/GenBank/DDBJ whole genome shotgun (WGS) entry which is preliminary data.</text>
</comment>
<dbReference type="AlphaFoldDB" id="A0A8G1ZMY9"/>
<dbReference type="PANTHER" id="PTHR22845:SF5">
    <property type="entry name" value="APOPTOTIC PROTEASE-ACTIVATING FACTOR 1"/>
    <property type="match status" value="1"/>
</dbReference>
<dbReference type="Proteomes" id="UP000292693">
    <property type="component" value="Unassembled WGS sequence"/>
</dbReference>
<evidence type="ECO:0000256" key="1">
    <source>
        <dbReference type="ARBA" id="ARBA00022703"/>
    </source>
</evidence>
<reference evidence="3 4" key="1">
    <citation type="submission" date="2017-12" db="EMBL/GenBank/DDBJ databases">
        <title>Population genomics insights into the ecological differentiation and adaptive evolution in streptomycetes.</title>
        <authorList>
            <person name="Li Y."/>
            <person name="Huang Y."/>
        </authorList>
    </citation>
    <scope>NUCLEOTIDE SEQUENCE [LARGE SCALE GENOMIC DNA]</scope>
    <source>
        <strain evidence="3 4">NBRC 100770</strain>
    </source>
</reference>
<organism evidence="3 4">
    <name type="scientific">Streptomyces albidoflavus</name>
    <dbReference type="NCBI Taxonomy" id="1886"/>
    <lineage>
        <taxon>Bacteria</taxon>
        <taxon>Bacillati</taxon>
        <taxon>Actinomycetota</taxon>
        <taxon>Actinomycetes</taxon>
        <taxon>Kitasatosporales</taxon>
        <taxon>Streptomycetaceae</taxon>
        <taxon>Streptomyces</taxon>
        <taxon>Streptomyces albidoflavus group</taxon>
    </lineage>
</organism>
<accession>A0A8G1ZMY9</accession>
<keyword evidence="1" id="KW-0053">Apoptosis</keyword>
<dbReference type="EMBL" id="PKLL01000025">
    <property type="protein sequence ID" value="RZE19173.1"/>
    <property type="molecule type" value="Genomic_DNA"/>
</dbReference>
<gene>
    <name evidence="3" type="ORF">C0Q92_24230</name>
</gene>
<evidence type="ECO:0000313" key="3">
    <source>
        <dbReference type="EMBL" id="RZE19173.1"/>
    </source>
</evidence>
<sequence>MRAREVVGGAVAVVLAAAIPLAASLAGNAATEAARWPGVLDVLRRHPWASLAVMLVLTGALLALDRRREAASVRPAPPPSVVPPPPAWLVDREETERAVEAVLAGNAGTVGLTTGLQGAGGFGKTTLAKAVCADERVRRRFPTVVFVTLGGDLRGGPRIAAKAAEVIRLVTGEEALFHEDPALAGAQLGRALDGLRGPLLLVLDDVWSEAQLAPFLVGGRHCVRLVTTRIPAALPDDASRVLVDRMTDDQARAVLTTGLDLTDAQVAALLGVTGGWPLLLRLVNRLLAAETATGLTTADAWAQTLALLRAAGPAGADLGSGAHPLGLDDPAEREKAVRATVEASVRLLSESAGERERLLELGVFAEDEVVPVELVCALWRESAGYEPVRSRALCRRLRDVALVGLTDSGGLVLHDVIRDYLRAELGAGRLTAAHGHLVAGVRPAPAPTPWWELGEGYLHDHLVRHLVEAGLTDEAEALVGDLRWVELRLRQRDASAPFNDARLVPTPAAARRASELSAVGHLLAPADGWAGRAAVLYSRLGGQRHWAEQAEERAALLPGPVLVNQGPPPDLSGSSVVRVLPTEGPAMGVGLSPDGRTVTTVDGLYVRQRDVDSGRVLWEREFVPLHTLQEESAQIGSNYALSADGRWFVHVRRGRALVWEVATENERVAPCPPDALVSVAVSPDGEWVACCFEDEVAVCPVEGVGDPDRAPRRAGRPEGWVRCLAVSSGGAVTMVHVGSDLVLHDWRATGADGTPTVLGARDVRLAEAAGNFLAYAVGGEVRLRDLLTGAEDDRPCDPSAHGLAVSPDGTALYARLASAGHGWREIRADDAPAAFHNGEGQTVRVAVDGGGRMARTVRSGVVVSDPGREPGEAAPRELTRVHAVELAGGTVLVVWTPWRCDCWVPGAGAAGRDRDFGVATPMAVEDLPLHWQQPVAQVGLVRPGAAAALPLVEFGSPFGSVTWTDDGTLFALAYDDVVEVRETATGDVVFGGRAETLPSDAALLAVAPDGSWVASVRRRTVSSAERHFGDLVVGVLYRDGRTRTLRTPARETRPNAYERATCTAALPDADRLLVGWSDTLVLHDLTTGSALATRRVLDPADLAVSPDGTWCCMVTSGGLTEILALPGLTLLARLRTPSAFTACSLTPAPDGFLVHADSDRGVHTYLFRPGPSAPHRPEG</sequence>
<dbReference type="RefSeq" id="WP_129805817.1">
    <property type="nucleotide sequence ID" value="NZ_PKLL01000025.1"/>
</dbReference>
<dbReference type="SUPFAM" id="SSF69322">
    <property type="entry name" value="Tricorn protease domain 2"/>
    <property type="match status" value="1"/>
</dbReference>
<name>A0A8G1ZMY9_9ACTN</name>
<dbReference type="Gene3D" id="2.130.10.10">
    <property type="entry name" value="YVTN repeat-like/Quinoprotein amine dehydrogenase"/>
    <property type="match status" value="2"/>
</dbReference>
<dbReference type="InterPro" id="IPR027417">
    <property type="entry name" value="P-loop_NTPase"/>
</dbReference>
<protein>
    <submittedName>
        <fullName evidence="3">NB-ARC domain protein</fullName>
    </submittedName>
</protein>
<dbReference type="InterPro" id="IPR002182">
    <property type="entry name" value="NB-ARC"/>
</dbReference>
<evidence type="ECO:0000259" key="2">
    <source>
        <dbReference type="Pfam" id="PF00931"/>
    </source>
</evidence>
<dbReference type="GO" id="GO:0005829">
    <property type="term" value="C:cytosol"/>
    <property type="evidence" value="ECO:0007669"/>
    <property type="project" value="UniProtKB-ARBA"/>
</dbReference>
<dbReference type="PRINTS" id="PR00364">
    <property type="entry name" value="DISEASERSIST"/>
</dbReference>
<dbReference type="Pfam" id="PF00931">
    <property type="entry name" value="NB-ARC"/>
    <property type="match status" value="1"/>
</dbReference>
<evidence type="ECO:0000313" key="4">
    <source>
        <dbReference type="Proteomes" id="UP000292693"/>
    </source>
</evidence>
<proteinExistence type="predicted"/>
<dbReference type="GO" id="GO:0043531">
    <property type="term" value="F:ADP binding"/>
    <property type="evidence" value="ECO:0007669"/>
    <property type="project" value="InterPro"/>
</dbReference>
<feature type="domain" description="NB-ARC" evidence="2">
    <location>
        <begin position="111"/>
        <end position="229"/>
    </location>
</feature>
<dbReference type="Gene3D" id="3.40.50.300">
    <property type="entry name" value="P-loop containing nucleotide triphosphate hydrolases"/>
    <property type="match status" value="1"/>
</dbReference>
<dbReference type="InterPro" id="IPR015943">
    <property type="entry name" value="WD40/YVTN_repeat-like_dom_sf"/>
</dbReference>
<dbReference type="PANTHER" id="PTHR22845">
    <property type="entry name" value="APOPTOTIC PROTEASE-ACTIVATING FACTOR 1"/>
    <property type="match status" value="1"/>
</dbReference>
<dbReference type="Gene3D" id="1.10.10.10">
    <property type="entry name" value="Winged helix-like DNA-binding domain superfamily/Winged helix DNA-binding domain"/>
    <property type="match status" value="1"/>
</dbReference>
<dbReference type="SUPFAM" id="SSF52540">
    <property type="entry name" value="P-loop containing nucleoside triphosphate hydrolases"/>
    <property type="match status" value="1"/>
</dbReference>